<feature type="transmembrane region" description="Helical" evidence="1">
    <location>
        <begin position="26"/>
        <end position="46"/>
    </location>
</feature>
<accession>A0ABN5GZQ1</accession>
<evidence type="ECO:0000313" key="2">
    <source>
        <dbReference type="EMBL" id="AUW93845.1"/>
    </source>
</evidence>
<keyword evidence="1" id="KW-0812">Transmembrane</keyword>
<keyword evidence="1" id="KW-0472">Membrane</keyword>
<sequence length="63" mass="7610">MGNNFWPHLPLRIPYSIGMAHWWDPMWWIFQIVVMTVLLITLRKVAMDIDRERAEKRSSNANR</sequence>
<gene>
    <name evidence="2" type="ORF">BXT84_07730</name>
</gene>
<name>A0ABN5GZQ1_9FIRM</name>
<dbReference type="Proteomes" id="UP000325292">
    <property type="component" value="Chromosome"/>
</dbReference>
<organism evidence="2 3">
    <name type="scientific">Sulfobacillus thermotolerans</name>
    <dbReference type="NCBI Taxonomy" id="338644"/>
    <lineage>
        <taxon>Bacteria</taxon>
        <taxon>Bacillati</taxon>
        <taxon>Bacillota</taxon>
        <taxon>Clostridia</taxon>
        <taxon>Eubacteriales</taxon>
        <taxon>Clostridiales Family XVII. Incertae Sedis</taxon>
        <taxon>Sulfobacillus</taxon>
    </lineage>
</organism>
<dbReference type="RefSeq" id="WP_103374776.1">
    <property type="nucleotide sequence ID" value="NZ_CP133983.1"/>
</dbReference>
<proteinExistence type="predicted"/>
<dbReference type="EMBL" id="CP019454">
    <property type="protein sequence ID" value="AUW93845.1"/>
    <property type="molecule type" value="Genomic_DNA"/>
</dbReference>
<keyword evidence="1" id="KW-1133">Transmembrane helix</keyword>
<evidence type="ECO:0000313" key="3">
    <source>
        <dbReference type="Proteomes" id="UP000325292"/>
    </source>
</evidence>
<evidence type="ECO:0000256" key="1">
    <source>
        <dbReference type="SAM" id="Phobius"/>
    </source>
</evidence>
<keyword evidence="3" id="KW-1185">Reference proteome</keyword>
<reference evidence="2 3" key="1">
    <citation type="journal article" date="2019" name="Sci. Rep.">
        <title>Sulfobacillus thermotolerans: new insights into resistance and metabolic capacities of acidophilic chemolithotrophs.</title>
        <authorList>
            <person name="Panyushkina A.E."/>
            <person name="Babenko V.V."/>
            <person name="Nikitina A.S."/>
            <person name="Selezneva O.V."/>
            <person name="Tsaplina I.A."/>
            <person name="Letarova M.A."/>
            <person name="Kostryukova E.S."/>
            <person name="Letarov A.V."/>
        </authorList>
    </citation>
    <scope>NUCLEOTIDE SEQUENCE [LARGE SCALE GENOMIC DNA]</scope>
    <source>
        <strain evidence="2 3">Kr1</strain>
    </source>
</reference>
<protein>
    <submittedName>
        <fullName evidence="2">Uncharacterized protein</fullName>
    </submittedName>
</protein>